<proteinExistence type="predicted"/>
<evidence type="ECO:0008006" key="2">
    <source>
        <dbReference type="Google" id="ProtNLM"/>
    </source>
</evidence>
<reference evidence="1" key="1">
    <citation type="submission" date="2014-05" db="EMBL/GenBank/DDBJ databases">
        <title>Key roles for freshwater Actinobacteria revealed by deep metagenomic sequencing.</title>
        <authorList>
            <person name="Ghai R."/>
            <person name="Mizuno C.M."/>
            <person name="Picazo A."/>
            <person name="Camacho A."/>
            <person name="Rodriguez-Valera F."/>
        </authorList>
    </citation>
    <scope>NUCLEOTIDE SEQUENCE</scope>
</reference>
<gene>
    <name evidence="1" type="ORF">GM50_21810</name>
</gene>
<evidence type="ECO:0000313" key="1">
    <source>
        <dbReference type="EMBL" id="KGA13664.1"/>
    </source>
</evidence>
<comment type="caution">
    <text evidence="1">The sequence shown here is derived from an EMBL/GenBank/DDBJ whole genome shotgun (WGS) entry which is preliminary data.</text>
</comment>
<organism evidence="1">
    <name type="scientific">freshwater metagenome</name>
    <dbReference type="NCBI Taxonomy" id="449393"/>
    <lineage>
        <taxon>unclassified sequences</taxon>
        <taxon>metagenomes</taxon>
        <taxon>ecological metagenomes</taxon>
    </lineage>
</organism>
<accession>A0A094PVC9</accession>
<protein>
    <recommendedName>
        <fullName evidence="2">RNA-binding protein</fullName>
    </recommendedName>
</protein>
<dbReference type="Pfam" id="PF05258">
    <property type="entry name" value="DciA"/>
    <property type="match status" value="1"/>
</dbReference>
<dbReference type="PANTHER" id="PTHR36456">
    <property type="entry name" value="UPF0232 PROTEIN SCO3875"/>
    <property type="match status" value="1"/>
</dbReference>
<sequence length="150" mass="16371">MSKRDLALDLFRSYKTGFIKKSKPIQERTNTPGDPTLISEVMSDLINQRDWHLGIAEGTLFSSWKEIVGEDIASHTTPISLLEGALLIQCSSTAWATQLNAVGQDLLNTIQSSTPGAGVASLAFIGPQAPSWKRGLRTIKNERGPRDTYG</sequence>
<dbReference type="EMBL" id="JNSK01000159">
    <property type="protein sequence ID" value="KGA13664.1"/>
    <property type="molecule type" value="Genomic_DNA"/>
</dbReference>
<dbReference type="AlphaFoldDB" id="A0A094PVC9"/>
<dbReference type="InterPro" id="IPR007922">
    <property type="entry name" value="DciA-like"/>
</dbReference>
<dbReference type="PANTHER" id="PTHR36456:SF1">
    <property type="entry name" value="UPF0232 PROTEIN SCO3875"/>
    <property type="match status" value="1"/>
</dbReference>
<name>A0A094PVC9_9ZZZZ</name>